<accession>L7UBG5</accession>
<dbReference type="PATRIC" id="fig|1278073.3.peg.5027"/>
<dbReference type="Proteomes" id="UP000011131">
    <property type="component" value="Chromosome"/>
</dbReference>
<keyword evidence="5 6" id="KW-0413">Isomerase</keyword>
<dbReference type="OrthoDB" id="9766614at2"/>
<evidence type="ECO:0000256" key="9">
    <source>
        <dbReference type="SAM" id="MobiDB-lite"/>
    </source>
</evidence>
<evidence type="ECO:0000256" key="7">
    <source>
        <dbReference type="RuleBase" id="RU000418"/>
    </source>
</evidence>
<dbReference type="Gene3D" id="3.30.260.10">
    <property type="entry name" value="TCP-1-like chaperonin intermediate domain"/>
    <property type="match status" value="1"/>
</dbReference>
<gene>
    <name evidence="6" type="primary">groEL</name>
    <name evidence="6" type="synonym">groL</name>
    <name evidence="10" type="ordered locus">MYSTI_04953</name>
</gene>
<dbReference type="Gene3D" id="3.50.7.10">
    <property type="entry name" value="GroEL"/>
    <property type="match status" value="1"/>
</dbReference>
<dbReference type="EMBL" id="CP004025">
    <property type="protein sequence ID" value="AGC46241.1"/>
    <property type="molecule type" value="Genomic_DNA"/>
</dbReference>
<dbReference type="InterPro" id="IPR027410">
    <property type="entry name" value="TCP-1-like_intermed_sf"/>
</dbReference>
<dbReference type="HOGENOM" id="CLU_016503_3_0_7"/>
<reference evidence="10 11" key="1">
    <citation type="journal article" date="2013" name="Genome Announc.">
        <title>Complete genome sequence of Myxococcus stipitatus strain DSM 14675, a fruiting myxobacterium.</title>
        <authorList>
            <person name="Huntley S."/>
            <person name="Kneip S."/>
            <person name="Treuner-Lange A."/>
            <person name="Sogaard-Andersen L."/>
        </authorList>
    </citation>
    <scope>NUCLEOTIDE SEQUENCE [LARGE SCALE GENOMIC DNA]</scope>
    <source>
        <strain evidence="11">DSM 14675 / JCM 12634 / Mx s8</strain>
    </source>
</reference>
<name>L7UBG5_MYXSD</name>
<dbReference type="GO" id="GO:0140662">
    <property type="term" value="F:ATP-dependent protein folding chaperone"/>
    <property type="evidence" value="ECO:0007669"/>
    <property type="project" value="InterPro"/>
</dbReference>
<evidence type="ECO:0000256" key="8">
    <source>
        <dbReference type="RuleBase" id="RU000419"/>
    </source>
</evidence>
<dbReference type="NCBIfam" id="NF000592">
    <property type="entry name" value="PRK00013.1"/>
    <property type="match status" value="1"/>
</dbReference>
<dbReference type="NCBIfam" id="TIGR02348">
    <property type="entry name" value="GroEL"/>
    <property type="match status" value="1"/>
</dbReference>
<dbReference type="SUPFAM" id="SSF52029">
    <property type="entry name" value="GroEL apical domain-like"/>
    <property type="match status" value="1"/>
</dbReference>
<dbReference type="GO" id="GO:0005737">
    <property type="term" value="C:cytoplasm"/>
    <property type="evidence" value="ECO:0007669"/>
    <property type="project" value="UniProtKB-SubCell"/>
</dbReference>
<dbReference type="FunFam" id="3.50.7.10:FF:000001">
    <property type="entry name" value="60 kDa chaperonin"/>
    <property type="match status" value="1"/>
</dbReference>
<keyword evidence="6" id="KW-0963">Cytoplasm</keyword>
<sequence>MAAKEIFFHQSAREAILRGVRTLADAVAVTLGPKGRNVVIEKSFGSPTVTKDGVTVAKEIDLENKFENMGAQMVKEVASKTSDKAGDGTTTATVLARAIYEEGLKLVAAGHSPMDLKRGIDKAVEVVVEELKKLSKPTSDKKAIAQVGTISANGDETIGTIIADAMEKVGKEGVITVEEAKGLETTLSVVEGMQFDRGYVSPYFVTNRERMEVVLDDPFILISEKKISSMQDMVPILEQVARAGKPLLLIADDIEGEALATLVVNKIRGVLNVAAVKAPGFGDRRKEMLKDIATLTGGMVVSEELGHKYENLSLSDLGRAKRITVDKDNTTVVDGNGKKEEIEGRIKLIRGQIDTVTSDYDREKLQERLAKLVGGVAVINVGAATETEMKEKKARVEDALHATRAAVEEGIVPGGGVAYLRTLGALETLKPGGEQNFGVEIIRRALQEPLRKIASNAGVEGAVVINKVREGKGAYGYNARTDVYEDLEKAGVIDPTKVERTALQNAASVASLLLTTEAMVAERPKGKAKGAGAGAGMPDYGGDDMEY</sequence>
<dbReference type="FunFam" id="1.10.560.10:FF:000001">
    <property type="entry name" value="60 kDa chaperonin"/>
    <property type="match status" value="1"/>
</dbReference>
<comment type="caution">
    <text evidence="6">Lacks conserved residue(s) required for the propagation of feature annotation.</text>
</comment>
<feature type="binding site" evidence="6">
    <location>
        <position position="51"/>
    </location>
    <ligand>
        <name>ATP</name>
        <dbReference type="ChEBI" id="CHEBI:30616"/>
    </ligand>
</feature>
<dbReference type="eggNOG" id="COG0459">
    <property type="taxonomic scope" value="Bacteria"/>
</dbReference>
<feature type="binding site" evidence="6">
    <location>
        <begin position="30"/>
        <end position="33"/>
    </location>
    <ligand>
        <name>ATP</name>
        <dbReference type="ChEBI" id="CHEBI:30616"/>
    </ligand>
</feature>
<keyword evidence="11" id="KW-1185">Reference proteome</keyword>
<keyword evidence="2 6" id="KW-0547">Nucleotide-binding</keyword>
<comment type="function">
    <text evidence="6 8">Together with its co-chaperonin GroES, plays an essential role in assisting protein folding. The GroEL-GroES system forms a nano-cage that allows encapsulation of the non-native substrate proteins and provides a physical environment optimized to promote and accelerate protein folding.</text>
</comment>
<dbReference type="Gene3D" id="1.10.560.10">
    <property type="entry name" value="GroEL-like equatorial domain"/>
    <property type="match status" value="1"/>
</dbReference>
<keyword evidence="3 6" id="KW-0067">ATP-binding</keyword>
<feature type="binding site" evidence="6">
    <location>
        <position position="494"/>
    </location>
    <ligand>
        <name>ATP</name>
        <dbReference type="ChEBI" id="CHEBI:30616"/>
    </ligand>
</feature>
<protein>
    <recommendedName>
        <fullName evidence="6">Chaperonin GroEL</fullName>
        <ecNumber evidence="6">5.6.1.7</ecNumber>
    </recommendedName>
    <alternativeName>
        <fullName evidence="6">60 kDa chaperonin</fullName>
    </alternativeName>
    <alternativeName>
        <fullName evidence="6">Chaperonin-60</fullName>
        <shortName evidence="6">Cpn60</shortName>
    </alternativeName>
</protein>
<evidence type="ECO:0000313" key="10">
    <source>
        <dbReference type="EMBL" id="AGC46241.1"/>
    </source>
</evidence>
<dbReference type="STRING" id="1278073.MYSTI_04953"/>
<dbReference type="RefSeq" id="WP_015350497.1">
    <property type="nucleotide sequence ID" value="NC_020126.1"/>
</dbReference>
<keyword evidence="4 6" id="KW-0143">Chaperone</keyword>
<dbReference type="PANTHER" id="PTHR45633">
    <property type="entry name" value="60 KDA HEAT SHOCK PROTEIN, MITOCHONDRIAL"/>
    <property type="match status" value="1"/>
</dbReference>
<dbReference type="NCBIfam" id="NF009489">
    <property type="entry name" value="PRK12851.1"/>
    <property type="match status" value="1"/>
</dbReference>
<dbReference type="PROSITE" id="PS00296">
    <property type="entry name" value="CHAPERONINS_CPN60"/>
    <property type="match status" value="1"/>
</dbReference>
<evidence type="ECO:0000313" key="11">
    <source>
        <dbReference type="Proteomes" id="UP000011131"/>
    </source>
</evidence>
<evidence type="ECO:0000256" key="6">
    <source>
        <dbReference type="HAMAP-Rule" id="MF_00600"/>
    </source>
</evidence>
<comment type="similarity">
    <text evidence="1 6 7">Belongs to the chaperonin (HSP60) family.</text>
</comment>
<comment type="subcellular location">
    <subcellularLocation>
        <location evidence="6">Cytoplasm</location>
    </subcellularLocation>
</comment>
<dbReference type="GO" id="GO:0005524">
    <property type="term" value="F:ATP binding"/>
    <property type="evidence" value="ECO:0007669"/>
    <property type="project" value="UniProtKB-UniRule"/>
</dbReference>
<dbReference type="Pfam" id="PF00118">
    <property type="entry name" value="Cpn60_TCP1"/>
    <property type="match status" value="1"/>
</dbReference>
<dbReference type="AlphaFoldDB" id="L7UBG5"/>
<dbReference type="InterPro" id="IPR027413">
    <property type="entry name" value="GROEL-like_equatorial_sf"/>
</dbReference>
<evidence type="ECO:0000256" key="1">
    <source>
        <dbReference type="ARBA" id="ARBA00006607"/>
    </source>
</evidence>
<feature type="region of interest" description="Disordered" evidence="9">
    <location>
        <begin position="526"/>
        <end position="547"/>
    </location>
</feature>
<comment type="subunit">
    <text evidence="6 8">Forms a cylinder of 14 subunits composed of two heptameric rings stacked back-to-back. Interacts with the co-chaperonin GroES.</text>
</comment>
<dbReference type="CDD" id="cd03344">
    <property type="entry name" value="GroEL"/>
    <property type="match status" value="1"/>
</dbReference>
<dbReference type="InterPro" id="IPR001844">
    <property type="entry name" value="Cpn60/GroEL"/>
</dbReference>
<dbReference type="NCBIfam" id="NF009488">
    <property type="entry name" value="PRK12850.1"/>
    <property type="match status" value="1"/>
</dbReference>
<dbReference type="EC" id="5.6.1.7" evidence="6"/>
<feature type="binding site" evidence="6">
    <location>
        <position position="415"/>
    </location>
    <ligand>
        <name>ATP</name>
        <dbReference type="ChEBI" id="CHEBI:30616"/>
    </ligand>
</feature>
<organism evidence="10 11">
    <name type="scientific">Myxococcus stipitatus (strain DSM 14675 / JCM 12634 / Mx s8)</name>
    <dbReference type="NCBI Taxonomy" id="1278073"/>
    <lineage>
        <taxon>Bacteria</taxon>
        <taxon>Pseudomonadati</taxon>
        <taxon>Myxococcota</taxon>
        <taxon>Myxococcia</taxon>
        <taxon>Myxococcales</taxon>
        <taxon>Cystobacterineae</taxon>
        <taxon>Myxococcaceae</taxon>
        <taxon>Myxococcus</taxon>
    </lineage>
</organism>
<dbReference type="GO" id="GO:0016853">
    <property type="term" value="F:isomerase activity"/>
    <property type="evidence" value="ECO:0007669"/>
    <property type="project" value="UniProtKB-KW"/>
</dbReference>
<dbReference type="NCBIfam" id="NF009487">
    <property type="entry name" value="PRK12849.1"/>
    <property type="match status" value="1"/>
</dbReference>
<dbReference type="SUPFAM" id="SSF54849">
    <property type="entry name" value="GroEL-intermediate domain like"/>
    <property type="match status" value="1"/>
</dbReference>
<dbReference type="GO" id="GO:0051082">
    <property type="term" value="F:unfolded protein binding"/>
    <property type="evidence" value="ECO:0007669"/>
    <property type="project" value="UniProtKB-UniRule"/>
</dbReference>
<evidence type="ECO:0000256" key="4">
    <source>
        <dbReference type="ARBA" id="ARBA00023186"/>
    </source>
</evidence>
<dbReference type="PRINTS" id="PR00298">
    <property type="entry name" value="CHAPERONIN60"/>
</dbReference>
<dbReference type="GO" id="GO:0042026">
    <property type="term" value="P:protein refolding"/>
    <property type="evidence" value="ECO:0007669"/>
    <property type="project" value="UniProtKB-UniRule"/>
</dbReference>
<evidence type="ECO:0000256" key="3">
    <source>
        <dbReference type="ARBA" id="ARBA00022840"/>
    </source>
</evidence>
<evidence type="ECO:0000256" key="5">
    <source>
        <dbReference type="ARBA" id="ARBA00023235"/>
    </source>
</evidence>
<proteinExistence type="inferred from homology"/>
<dbReference type="InterPro" id="IPR027409">
    <property type="entry name" value="GroEL-like_apical_dom_sf"/>
</dbReference>
<dbReference type="HAMAP" id="MF_00600">
    <property type="entry name" value="CH60"/>
    <property type="match status" value="1"/>
</dbReference>
<dbReference type="InterPro" id="IPR002423">
    <property type="entry name" value="Cpn60/GroEL/TCP-1"/>
</dbReference>
<dbReference type="InterPro" id="IPR018370">
    <property type="entry name" value="Chaperonin_Cpn60_CS"/>
</dbReference>
<feature type="binding site" evidence="6">
    <location>
        <begin position="87"/>
        <end position="91"/>
    </location>
    <ligand>
        <name>ATP</name>
        <dbReference type="ChEBI" id="CHEBI:30616"/>
    </ligand>
</feature>
<dbReference type="KEGG" id="msd:MYSTI_04953"/>
<dbReference type="SUPFAM" id="SSF48592">
    <property type="entry name" value="GroEL equatorial domain-like"/>
    <property type="match status" value="1"/>
</dbReference>
<evidence type="ECO:0000256" key="2">
    <source>
        <dbReference type="ARBA" id="ARBA00022741"/>
    </source>
</evidence>